<dbReference type="GeneID" id="85331423"/>
<proteinExistence type="predicted"/>
<name>A0AA40BIV4_9PEZI</name>
<dbReference type="EMBL" id="JAUIRO010000001">
    <property type="protein sequence ID" value="KAK0735017.1"/>
    <property type="molecule type" value="Genomic_DNA"/>
</dbReference>
<protein>
    <submittedName>
        <fullName evidence="1">Uncharacterized protein</fullName>
    </submittedName>
</protein>
<evidence type="ECO:0000313" key="1">
    <source>
        <dbReference type="EMBL" id="KAK0735017.1"/>
    </source>
</evidence>
<reference evidence="1" key="1">
    <citation type="submission" date="2023-06" db="EMBL/GenBank/DDBJ databases">
        <title>Genome-scale phylogeny and comparative genomics of the fungal order Sordariales.</title>
        <authorList>
            <consortium name="Lawrence Berkeley National Laboratory"/>
            <person name="Hensen N."/>
            <person name="Bonometti L."/>
            <person name="Westerberg I."/>
            <person name="Brannstrom I.O."/>
            <person name="Guillou S."/>
            <person name="Cros-Aarteil S."/>
            <person name="Calhoun S."/>
            <person name="Haridas S."/>
            <person name="Kuo A."/>
            <person name="Mondo S."/>
            <person name="Pangilinan J."/>
            <person name="Riley R."/>
            <person name="LaButti K."/>
            <person name="Andreopoulos B."/>
            <person name="Lipzen A."/>
            <person name="Chen C."/>
            <person name="Yanf M."/>
            <person name="Daum C."/>
            <person name="Ng V."/>
            <person name="Clum A."/>
            <person name="Steindorff A."/>
            <person name="Ohm R."/>
            <person name="Martin F."/>
            <person name="Silar P."/>
            <person name="Natvig D."/>
            <person name="Lalanne C."/>
            <person name="Gautier V."/>
            <person name="Ament-velasquez S.L."/>
            <person name="Kruys A."/>
            <person name="Hutchinson M.I."/>
            <person name="Powell A.J."/>
            <person name="Barry K."/>
            <person name="Miller A.N."/>
            <person name="Grigoriev I.V."/>
            <person name="Debuchy R."/>
            <person name="Gladieux P."/>
            <person name="Thoren M.H."/>
            <person name="Johannesson H."/>
        </authorList>
    </citation>
    <scope>NUCLEOTIDE SEQUENCE</scope>
    <source>
        <strain evidence="1">SMH2392-1A</strain>
    </source>
</reference>
<accession>A0AA40BIV4</accession>
<dbReference type="RefSeq" id="XP_060303894.1">
    <property type="nucleotide sequence ID" value="XM_060448153.1"/>
</dbReference>
<gene>
    <name evidence="1" type="ORF">B0T26DRAFT_91945</name>
</gene>
<sequence>MGRDLRLGLGFFLLFFLTGGTQYRCLWDLPCCCCLFSLVWRKILSISLLSLTKLYKLRIDFPACDVHVPSEIRLTEFGWMILPPNVT</sequence>
<keyword evidence="2" id="KW-1185">Reference proteome</keyword>
<organism evidence="1 2">
    <name type="scientific">Lasiosphaeria miniovina</name>
    <dbReference type="NCBI Taxonomy" id="1954250"/>
    <lineage>
        <taxon>Eukaryota</taxon>
        <taxon>Fungi</taxon>
        <taxon>Dikarya</taxon>
        <taxon>Ascomycota</taxon>
        <taxon>Pezizomycotina</taxon>
        <taxon>Sordariomycetes</taxon>
        <taxon>Sordariomycetidae</taxon>
        <taxon>Sordariales</taxon>
        <taxon>Lasiosphaeriaceae</taxon>
        <taxon>Lasiosphaeria</taxon>
    </lineage>
</organism>
<comment type="caution">
    <text evidence="1">The sequence shown here is derived from an EMBL/GenBank/DDBJ whole genome shotgun (WGS) entry which is preliminary data.</text>
</comment>
<evidence type="ECO:0000313" key="2">
    <source>
        <dbReference type="Proteomes" id="UP001172101"/>
    </source>
</evidence>
<dbReference type="AlphaFoldDB" id="A0AA40BIV4"/>
<dbReference type="Proteomes" id="UP001172101">
    <property type="component" value="Unassembled WGS sequence"/>
</dbReference>